<proteinExistence type="predicted"/>
<comment type="caution">
    <text evidence="1">The sequence shown here is derived from an EMBL/GenBank/DDBJ whole genome shotgun (WGS) entry which is preliminary data.</text>
</comment>
<dbReference type="EMBL" id="JBHSCN010000004">
    <property type="protein sequence ID" value="MFC4242951.1"/>
    <property type="molecule type" value="Genomic_DNA"/>
</dbReference>
<sequence>MLRCDGEVIGEHARSWVAPQTIADPFHVATARGLHRFFQQQKHLASFRHHADGHPVQLRAVNDYAALFSVTFHTHEQEGA</sequence>
<dbReference type="Proteomes" id="UP001595900">
    <property type="component" value="Unassembled WGS sequence"/>
</dbReference>
<gene>
    <name evidence="1" type="ORF">ACFOYW_06175</name>
</gene>
<reference evidence="2" key="1">
    <citation type="journal article" date="2019" name="Int. J. Syst. Evol. Microbiol.">
        <title>The Global Catalogue of Microorganisms (GCM) 10K type strain sequencing project: providing services to taxonomists for standard genome sequencing and annotation.</title>
        <authorList>
            <consortium name="The Broad Institute Genomics Platform"/>
            <consortium name="The Broad Institute Genome Sequencing Center for Infectious Disease"/>
            <person name="Wu L."/>
            <person name="Ma J."/>
        </authorList>
    </citation>
    <scope>NUCLEOTIDE SEQUENCE [LARGE SCALE GENOMIC DNA]</scope>
    <source>
        <strain evidence="2">CGMCC 1.10363</strain>
    </source>
</reference>
<organism evidence="1 2">
    <name type="scientific">Gryllotalpicola reticulitermitis</name>
    <dbReference type="NCBI Taxonomy" id="1184153"/>
    <lineage>
        <taxon>Bacteria</taxon>
        <taxon>Bacillati</taxon>
        <taxon>Actinomycetota</taxon>
        <taxon>Actinomycetes</taxon>
        <taxon>Micrococcales</taxon>
        <taxon>Microbacteriaceae</taxon>
        <taxon>Gryllotalpicola</taxon>
    </lineage>
</organism>
<dbReference type="RefSeq" id="WP_390228139.1">
    <property type="nucleotide sequence ID" value="NZ_JBHSCN010000004.1"/>
</dbReference>
<protein>
    <submittedName>
        <fullName evidence="1">Uncharacterized protein</fullName>
    </submittedName>
</protein>
<evidence type="ECO:0000313" key="2">
    <source>
        <dbReference type="Proteomes" id="UP001595900"/>
    </source>
</evidence>
<evidence type="ECO:0000313" key="1">
    <source>
        <dbReference type="EMBL" id="MFC4242951.1"/>
    </source>
</evidence>
<name>A0ABV8Q3F9_9MICO</name>
<keyword evidence="2" id="KW-1185">Reference proteome</keyword>
<accession>A0ABV8Q3F9</accession>